<comment type="caution">
    <text evidence="1">The sequence shown here is derived from an EMBL/GenBank/DDBJ whole genome shotgun (WGS) entry which is preliminary data.</text>
</comment>
<proteinExistence type="predicted"/>
<accession>A0AAW7ZAU8</accession>
<organism evidence="1 2">
    <name type="scientific">Desulforamulus aquiferis</name>
    <dbReference type="NCBI Taxonomy" id="1397668"/>
    <lineage>
        <taxon>Bacteria</taxon>
        <taxon>Bacillati</taxon>
        <taxon>Bacillota</taxon>
        <taxon>Clostridia</taxon>
        <taxon>Eubacteriales</taxon>
        <taxon>Peptococcaceae</taxon>
        <taxon>Desulforamulus</taxon>
    </lineage>
</organism>
<dbReference type="AlphaFoldDB" id="A0AAW7ZAU8"/>
<keyword evidence="2" id="KW-1185">Reference proteome</keyword>
<dbReference type="RefSeq" id="WP_304541685.1">
    <property type="nucleotide sequence ID" value="NZ_JARPTC010000006.1"/>
</dbReference>
<sequence length="144" mass="16785">MCAKQELKQKLIQHLVDFEEAQAVILDDFFPKPSSEREVIQKLMDKYISHLEMLIININEGREIELPVLIGGRLELKDRLTKEVVKIIVGSPYGYEAQDGHYHLSWLSEPGQYLMLKRMTEQVKVTLEGREYCGWVTNINHPFL</sequence>
<evidence type="ECO:0000313" key="1">
    <source>
        <dbReference type="EMBL" id="MDO7786620.1"/>
    </source>
</evidence>
<reference evidence="1" key="1">
    <citation type="journal article" date="2023" name="J. Hazard. Mater.">
        <title>Anaerobic biodegradation of pyrene and benzo[a]pyrene by a new sulfate-reducing Desulforamulus aquiferis strain DSA.</title>
        <authorList>
            <person name="Zhang Z."/>
            <person name="Sun J."/>
            <person name="Gong X."/>
            <person name="Wang C."/>
            <person name="Wang H."/>
        </authorList>
    </citation>
    <scope>NUCLEOTIDE SEQUENCE</scope>
    <source>
        <strain evidence="1">DSA</strain>
    </source>
</reference>
<evidence type="ECO:0000313" key="2">
    <source>
        <dbReference type="Proteomes" id="UP001172911"/>
    </source>
</evidence>
<reference evidence="1" key="2">
    <citation type="submission" date="2023-03" db="EMBL/GenBank/DDBJ databases">
        <authorList>
            <person name="Zhang Z."/>
        </authorList>
    </citation>
    <scope>NUCLEOTIDE SEQUENCE</scope>
    <source>
        <strain evidence="1">DSA</strain>
    </source>
</reference>
<protein>
    <submittedName>
        <fullName evidence="1">Uncharacterized protein</fullName>
    </submittedName>
</protein>
<gene>
    <name evidence="1" type="ORF">P6N53_05210</name>
</gene>
<dbReference type="Proteomes" id="UP001172911">
    <property type="component" value="Unassembled WGS sequence"/>
</dbReference>
<dbReference type="EMBL" id="JARPTC010000006">
    <property type="protein sequence ID" value="MDO7786620.1"/>
    <property type="molecule type" value="Genomic_DNA"/>
</dbReference>
<name>A0AAW7ZAU8_9FIRM</name>